<evidence type="ECO:0000256" key="1">
    <source>
        <dbReference type="SAM" id="MobiDB-lite"/>
    </source>
</evidence>
<comment type="caution">
    <text evidence="2">The sequence shown here is derived from an EMBL/GenBank/DDBJ whole genome shotgun (WGS) entry which is preliminary data.</text>
</comment>
<feature type="compositionally biased region" description="Low complexity" evidence="1">
    <location>
        <begin position="23"/>
        <end position="36"/>
    </location>
</feature>
<sequence length="134" mass="15444">MKISRLRARGFLQREQESRKWRGSSSSSSSKPSKNRLLGLKDDRDLNMALRKQEGGEGGLEDRFLKGEGEDWRIKKWWKNTKIALPLRPPSLDSPDEGPKDFRGHRHGGHCYGGDSHGFHLIGGHYHDKVKRKW</sequence>
<proteinExistence type="predicted"/>
<accession>A0A426X5X5</accession>
<dbReference type="AlphaFoldDB" id="A0A426X5X5"/>
<protein>
    <submittedName>
        <fullName evidence="2">Uncharacterized protein</fullName>
    </submittedName>
</protein>
<evidence type="ECO:0000313" key="2">
    <source>
        <dbReference type="EMBL" id="RRT34881.1"/>
    </source>
</evidence>
<gene>
    <name evidence="2" type="ORF">B296_00055433</name>
</gene>
<evidence type="ECO:0000313" key="3">
    <source>
        <dbReference type="Proteomes" id="UP000287651"/>
    </source>
</evidence>
<organism evidence="2 3">
    <name type="scientific">Ensete ventricosum</name>
    <name type="common">Abyssinian banana</name>
    <name type="synonym">Musa ensete</name>
    <dbReference type="NCBI Taxonomy" id="4639"/>
    <lineage>
        <taxon>Eukaryota</taxon>
        <taxon>Viridiplantae</taxon>
        <taxon>Streptophyta</taxon>
        <taxon>Embryophyta</taxon>
        <taxon>Tracheophyta</taxon>
        <taxon>Spermatophyta</taxon>
        <taxon>Magnoliopsida</taxon>
        <taxon>Liliopsida</taxon>
        <taxon>Zingiberales</taxon>
        <taxon>Musaceae</taxon>
        <taxon>Ensete</taxon>
    </lineage>
</organism>
<dbReference type="Proteomes" id="UP000287651">
    <property type="component" value="Unassembled WGS sequence"/>
</dbReference>
<feature type="region of interest" description="Disordered" evidence="1">
    <location>
        <begin position="88"/>
        <end position="109"/>
    </location>
</feature>
<dbReference type="EMBL" id="AMZH03025894">
    <property type="protein sequence ID" value="RRT34881.1"/>
    <property type="molecule type" value="Genomic_DNA"/>
</dbReference>
<name>A0A426X5X5_ENSVE</name>
<feature type="region of interest" description="Disordered" evidence="1">
    <location>
        <begin position="1"/>
        <end position="45"/>
    </location>
</feature>
<reference evidence="2 3" key="1">
    <citation type="journal article" date="2014" name="Agronomy (Basel)">
        <title>A Draft Genome Sequence for Ensete ventricosum, the Drought-Tolerant Tree Against Hunger.</title>
        <authorList>
            <person name="Harrison J."/>
            <person name="Moore K.A."/>
            <person name="Paszkiewicz K."/>
            <person name="Jones T."/>
            <person name="Grant M."/>
            <person name="Ambacheew D."/>
            <person name="Muzemil S."/>
            <person name="Studholme D.J."/>
        </authorList>
    </citation>
    <scope>NUCLEOTIDE SEQUENCE [LARGE SCALE GENOMIC DNA]</scope>
</reference>